<protein>
    <submittedName>
        <fullName evidence="10">M3 family metallopeptidase</fullName>
        <ecNumber evidence="10">3.4.24.-</ecNumber>
    </submittedName>
</protein>
<sequence length="704" mass="79596">MKKILLTLLMSVPVVTTNAQTTKNTLLADWKGPYGGVPAFETYTIHDFKPAIEAAINEKLGEYDKIANNPSAPTFENTIVAMEKAGKKLAQVKAVFDLYSSNLNSPEFEPIETEMTPKFFETNNKIYQNAKLFNRIAAVYRSPEKSKLTKEQQRLVWYHYANFVREGAQADAKSKARIAEINQELAGLFTKFSQNQLADETNYYLALQTEADFDGLPIELKNAAIAEAKERKLSVMGCIANTRSSIEPFLTFSNRRDLREKAFQIFVSRGDNDNANNNNETLVKILQLRTEKAKLLGFATFADWSLSNTMAQKPEKTIDLMMSVWNPALVKVQEDVAEMQKMVAAEGGKFKIAPWDYRYYAEKVRKAKYDVDANQIKPYLQLEKLREGMFWVAGEIFDLSFKPVNNVPVFHPDVRVWEVSNKTTSNVVGLWYFDPYARKGKRSGAWMTAYREQSKVDGDVLTLVSNNCNFIKGKENEPILISWDDASTLFHEFGHALHGLCSNVTYPTLSGTNTPRDYVEFPSQILERWLATPEVLNQFALHYQTGKPMPMSLVERIEKAATFNEGFSTVETISSALVDMKLHLLENAKIDPKTFEKETLAALHMPSEIVMRHRIPQFGHIFSGDDYAAGYYGYLWADVISADATEAFTVDGKGLYDKAVAKRLLDHVFSVGNTVDPEESYIKFRGKAATSDALMRARSFPVVK</sequence>
<proteinExistence type="inferred from homology"/>
<dbReference type="InterPro" id="IPR024079">
    <property type="entry name" value="MetalloPept_cat_dom_sf"/>
</dbReference>
<evidence type="ECO:0000256" key="5">
    <source>
        <dbReference type="ARBA" id="ARBA00022833"/>
    </source>
</evidence>
<keyword evidence="2 7" id="KW-0645">Protease</keyword>
<evidence type="ECO:0000256" key="6">
    <source>
        <dbReference type="ARBA" id="ARBA00023049"/>
    </source>
</evidence>
<feature type="domain" description="Peptidase M3A/M3B catalytic" evidence="9">
    <location>
        <begin position="250"/>
        <end position="698"/>
    </location>
</feature>
<keyword evidence="4 7" id="KW-0378">Hydrolase</keyword>
<name>A0ABT6XL83_9FLAO</name>
<keyword evidence="11" id="KW-1185">Reference proteome</keyword>
<feature type="chain" id="PRO_5045093890" evidence="8">
    <location>
        <begin position="20"/>
        <end position="704"/>
    </location>
</feature>
<evidence type="ECO:0000313" key="10">
    <source>
        <dbReference type="EMBL" id="MDI9255850.1"/>
    </source>
</evidence>
<evidence type="ECO:0000256" key="8">
    <source>
        <dbReference type="SAM" id="SignalP"/>
    </source>
</evidence>
<feature type="signal peptide" evidence="8">
    <location>
        <begin position="1"/>
        <end position="19"/>
    </location>
</feature>
<dbReference type="InterPro" id="IPR034005">
    <property type="entry name" value="M3A_DCP"/>
</dbReference>
<evidence type="ECO:0000256" key="3">
    <source>
        <dbReference type="ARBA" id="ARBA00022723"/>
    </source>
</evidence>
<evidence type="ECO:0000256" key="1">
    <source>
        <dbReference type="ARBA" id="ARBA00006040"/>
    </source>
</evidence>
<reference evidence="10 11" key="1">
    <citation type="submission" date="2023-05" db="EMBL/GenBank/DDBJ databases">
        <title>Flavobacterium sedimenti sp. nov., isolated from the sediment.</title>
        <authorList>
            <person name="Wu N."/>
        </authorList>
    </citation>
    <scope>NUCLEOTIDE SEQUENCE [LARGE SCALE GENOMIC DNA]</scope>
    <source>
        <strain evidence="10 11">YZ-48</strain>
    </source>
</reference>
<comment type="cofactor">
    <cofactor evidence="7">
        <name>Zn(2+)</name>
        <dbReference type="ChEBI" id="CHEBI:29105"/>
    </cofactor>
    <text evidence="7">Binds 1 zinc ion.</text>
</comment>
<dbReference type="GO" id="GO:0016787">
    <property type="term" value="F:hydrolase activity"/>
    <property type="evidence" value="ECO:0007669"/>
    <property type="project" value="UniProtKB-KW"/>
</dbReference>
<evidence type="ECO:0000313" key="11">
    <source>
        <dbReference type="Proteomes" id="UP001230035"/>
    </source>
</evidence>
<comment type="caution">
    <text evidence="10">The sequence shown here is derived from an EMBL/GenBank/DDBJ whole genome shotgun (WGS) entry which is preliminary data.</text>
</comment>
<evidence type="ECO:0000259" key="9">
    <source>
        <dbReference type="Pfam" id="PF01432"/>
    </source>
</evidence>
<keyword evidence="3 7" id="KW-0479">Metal-binding</keyword>
<comment type="similarity">
    <text evidence="1 7">Belongs to the peptidase M3 family.</text>
</comment>
<gene>
    <name evidence="10" type="ORF">QHT84_00330</name>
</gene>
<evidence type="ECO:0000256" key="4">
    <source>
        <dbReference type="ARBA" id="ARBA00022801"/>
    </source>
</evidence>
<evidence type="ECO:0000256" key="2">
    <source>
        <dbReference type="ARBA" id="ARBA00022670"/>
    </source>
</evidence>
<keyword evidence="8" id="KW-0732">Signal</keyword>
<dbReference type="Gene3D" id="1.10.1370.10">
    <property type="entry name" value="Neurolysin, domain 3"/>
    <property type="match status" value="1"/>
</dbReference>
<dbReference type="InterPro" id="IPR001567">
    <property type="entry name" value="Pept_M3A_M3B_dom"/>
</dbReference>
<dbReference type="InterPro" id="IPR024080">
    <property type="entry name" value="Neurolysin/TOP_N"/>
</dbReference>
<dbReference type="EC" id="3.4.24.-" evidence="10"/>
<dbReference type="Pfam" id="PF01432">
    <property type="entry name" value="Peptidase_M3"/>
    <property type="match status" value="1"/>
</dbReference>
<dbReference type="InterPro" id="IPR045090">
    <property type="entry name" value="Pept_M3A_M3B"/>
</dbReference>
<evidence type="ECO:0000256" key="7">
    <source>
        <dbReference type="RuleBase" id="RU003435"/>
    </source>
</evidence>
<dbReference type="InterPro" id="IPR024077">
    <property type="entry name" value="Neurolysin/TOP_dom2"/>
</dbReference>
<keyword evidence="5 7" id="KW-0862">Zinc</keyword>
<accession>A0ABT6XL83</accession>
<keyword evidence="6 7" id="KW-0482">Metalloprotease</keyword>
<dbReference type="SUPFAM" id="SSF55486">
    <property type="entry name" value="Metalloproteases ('zincins'), catalytic domain"/>
    <property type="match status" value="1"/>
</dbReference>
<dbReference type="Gene3D" id="1.20.1050.40">
    <property type="entry name" value="Endopeptidase. Chain P, domain 1"/>
    <property type="match status" value="1"/>
</dbReference>
<dbReference type="Gene3D" id="3.40.390.10">
    <property type="entry name" value="Collagenase (Catalytic Domain)"/>
    <property type="match status" value="1"/>
</dbReference>
<dbReference type="EMBL" id="JASGBP010000001">
    <property type="protein sequence ID" value="MDI9255850.1"/>
    <property type="molecule type" value="Genomic_DNA"/>
</dbReference>
<organism evidence="10 11">
    <name type="scientific">Flavobacterium sedimenticola</name>
    <dbReference type="NCBI Taxonomy" id="3043286"/>
    <lineage>
        <taxon>Bacteria</taxon>
        <taxon>Pseudomonadati</taxon>
        <taxon>Bacteroidota</taxon>
        <taxon>Flavobacteriia</taxon>
        <taxon>Flavobacteriales</taxon>
        <taxon>Flavobacteriaceae</taxon>
        <taxon>Flavobacterium</taxon>
    </lineage>
</organism>
<dbReference type="PANTHER" id="PTHR43660:SF1">
    <property type="entry name" value="DIPEPTIDYL CARBOXYPEPTIDASE"/>
    <property type="match status" value="1"/>
</dbReference>
<dbReference type="RefSeq" id="WP_283237544.1">
    <property type="nucleotide sequence ID" value="NZ_JASGBP010000001.1"/>
</dbReference>
<dbReference type="CDD" id="cd06456">
    <property type="entry name" value="M3A_DCP"/>
    <property type="match status" value="1"/>
</dbReference>
<dbReference type="PANTHER" id="PTHR43660">
    <property type="entry name" value="DIPEPTIDYL CARBOXYPEPTIDASE"/>
    <property type="match status" value="1"/>
</dbReference>
<dbReference type="Proteomes" id="UP001230035">
    <property type="component" value="Unassembled WGS sequence"/>
</dbReference>